<evidence type="ECO:0000313" key="4">
    <source>
        <dbReference type="EMBL" id="CAA3015679.1"/>
    </source>
</evidence>
<dbReference type="SMART" id="SM00093">
    <property type="entry name" value="SERPIN"/>
    <property type="match status" value="1"/>
</dbReference>
<organism evidence="4 5">
    <name type="scientific">Olea europaea subsp. europaea</name>
    <dbReference type="NCBI Taxonomy" id="158383"/>
    <lineage>
        <taxon>Eukaryota</taxon>
        <taxon>Viridiplantae</taxon>
        <taxon>Streptophyta</taxon>
        <taxon>Embryophyta</taxon>
        <taxon>Tracheophyta</taxon>
        <taxon>Spermatophyta</taxon>
        <taxon>Magnoliopsida</taxon>
        <taxon>eudicotyledons</taxon>
        <taxon>Gunneridae</taxon>
        <taxon>Pentapetalae</taxon>
        <taxon>asterids</taxon>
        <taxon>lamiids</taxon>
        <taxon>Lamiales</taxon>
        <taxon>Oleaceae</taxon>
        <taxon>Oleeae</taxon>
        <taxon>Olea</taxon>
    </lineage>
</organism>
<dbReference type="PANTHER" id="PTHR11461:SF211">
    <property type="entry name" value="GH10112P-RELATED"/>
    <property type="match status" value="1"/>
</dbReference>
<dbReference type="InterPro" id="IPR036186">
    <property type="entry name" value="Serpin_sf"/>
</dbReference>
<proteinExistence type="inferred from homology"/>
<accession>A0A8S0U935</accession>
<dbReference type="AlphaFoldDB" id="A0A8S0U935"/>
<comment type="similarity">
    <text evidence="1 2">Belongs to the serpin family.</text>
</comment>
<evidence type="ECO:0000256" key="2">
    <source>
        <dbReference type="RuleBase" id="RU000411"/>
    </source>
</evidence>
<protein>
    <recommendedName>
        <fullName evidence="3">Serpin domain-containing protein</fullName>
    </recommendedName>
</protein>
<dbReference type="InterPro" id="IPR042178">
    <property type="entry name" value="Serpin_sf_1"/>
</dbReference>
<keyword evidence="5" id="KW-1185">Reference proteome</keyword>
<name>A0A8S0U935_OLEEU</name>
<sequence>MDIRESLVTLVFTDRGSLGGPRLSFVNGIWVDRSLSLKPTFKKIVKSAYKAAASHVDFQTKASEVTEEVNLWAEKGTNGIIKEILPSGSVDCLTRLIFPNAVYFKGGWKQKFDSSNTNDDNFSSLTGAQSNEFTILGLPYEQGEDKRKVFMYFFLPDAKDGLPALVEKIGSESGFLNNHLPYRQEVVGAFRIPKFKLSSGFEASEVVKGLGLVLPFSGDGLTEMVDSPVAQSFLFRTFSTKCLSR</sequence>
<dbReference type="Proteomes" id="UP000594638">
    <property type="component" value="Unassembled WGS sequence"/>
</dbReference>
<dbReference type="InterPro" id="IPR042185">
    <property type="entry name" value="Serpin_sf_2"/>
</dbReference>
<dbReference type="Gene3D" id="2.30.39.10">
    <property type="entry name" value="Alpha-1-antitrypsin, domain 1"/>
    <property type="match status" value="1"/>
</dbReference>
<dbReference type="Gramene" id="OE9A052629T1">
    <property type="protein sequence ID" value="OE9A052629C1"/>
    <property type="gene ID" value="OE9A052629"/>
</dbReference>
<dbReference type="SUPFAM" id="SSF56574">
    <property type="entry name" value="Serpins"/>
    <property type="match status" value="1"/>
</dbReference>
<dbReference type="EMBL" id="CACTIH010007564">
    <property type="protein sequence ID" value="CAA3015679.1"/>
    <property type="molecule type" value="Genomic_DNA"/>
</dbReference>
<evidence type="ECO:0000256" key="1">
    <source>
        <dbReference type="ARBA" id="ARBA00009500"/>
    </source>
</evidence>
<dbReference type="InterPro" id="IPR023796">
    <property type="entry name" value="Serpin_dom"/>
</dbReference>
<dbReference type="Pfam" id="PF00079">
    <property type="entry name" value="Serpin"/>
    <property type="match status" value="1"/>
</dbReference>
<dbReference type="OrthoDB" id="1063785at2759"/>
<dbReference type="Gene3D" id="3.30.497.10">
    <property type="entry name" value="Antithrombin, subunit I, domain 2"/>
    <property type="match status" value="1"/>
</dbReference>
<dbReference type="GO" id="GO:0005615">
    <property type="term" value="C:extracellular space"/>
    <property type="evidence" value="ECO:0007669"/>
    <property type="project" value="InterPro"/>
</dbReference>
<feature type="domain" description="Serpin" evidence="3">
    <location>
        <begin position="1"/>
        <end position="245"/>
    </location>
</feature>
<gene>
    <name evidence="4" type="ORF">OLEA9_A052629</name>
</gene>
<dbReference type="InterPro" id="IPR000215">
    <property type="entry name" value="Serpin_fam"/>
</dbReference>
<evidence type="ECO:0000259" key="3">
    <source>
        <dbReference type="SMART" id="SM00093"/>
    </source>
</evidence>
<reference evidence="4 5" key="1">
    <citation type="submission" date="2019-12" db="EMBL/GenBank/DDBJ databases">
        <authorList>
            <person name="Alioto T."/>
            <person name="Alioto T."/>
            <person name="Gomez Garrido J."/>
        </authorList>
    </citation>
    <scope>NUCLEOTIDE SEQUENCE [LARGE SCALE GENOMIC DNA]</scope>
</reference>
<dbReference type="GO" id="GO:0004867">
    <property type="term" value="F:serine-type endopeptidase inhibitor activity"/>
    <property type="evidence" value="ECO:0007669"/>
    <property type="project" value="InterPro"/>
</dbReference>
<evidence type="ECO:0000313" key="5">
    <source>
        <dbReference type="Proteomes" id="UP000594638"/>
    </source>
</evidence>
<dbReference type="PANTHER" id="PTHR11461">
    <property type="entry name" value="SERINE PROTEASE INHIBITOR, SERPIN"/>
    <property type="match status" value="1"/>
</dbReference>
<comment type="caution">
    <text evidence="4">The sequence shown here is derived from an EMBL/GenBank/DDBJ whole genome shotgun (WGS) entry which is preliminary data.</text>
</comment>